<dbReference type="PANTHER" id="PTHR12967:SF0">
    <property type="entry name" value="PROTEIN SHQ1 HOMOLOG"/>
    <property type="match status" value="1"/>
</dbReference>
<dbReference type="InterPro" id="IPR008978">
    <property type="entry name" value="HSP20-like_chaperone"/>
</dbReference>
<proteinExistence type="inferred from homology"/>
<dbReference type="PANTHER" id="PTHR12967">
    <property type="entry name" value="PROTEIN SHQ1 HOMOLOG"/>
    <property type="match status" value="1"/>
</dbReference>
<dbReference type="SUPFAM" id="SSF49764">
    <property type="entry name" value="HSP20-like chaperones"/>
    <property type="match status" value="1"/>
</dbReference>
<evidence type="ECO:0000313" key="6">
    <source>
        <dbReference type="WBParaSite" id="ACRNAN_scaffold9149.g10158.t1"/>
    </source>
</evidence>
<dbReference type="PROSITE" id="PS51203">
    <property type="entry name" value="CS"/>
    <property type="match status" value="1"/>
</dbReference>
<organism evidence="5 6">
    <name type="scientific">Acrobeloides nanus</name>
    <dbReference type="NCBI Taxonomy" id="290746"/>
    <lineage>
        <taxon>Eukaryota</taxon>
        <taxon>Metazoa</taxon>
        <taxon>Ecdysozoa</taxon>
        <taxon>Nematoda</taxon>
        <taxon>Chromadorea</taxon>
        <taxon>Rhabditida</taxon>
        <taxon>Tylenchina</taxon>
        <taxon>Cephalobomorpha</taxon>
        <taxon>Cephaloboidea</taxon>
        <taxon>Cephalobidae</taxon>
        <taxon>Acrobeloides</taxon>
    </lineage>
</organism>
<accession>A0A914ELW4</accession>
<evidence type="ECO:0000313" key="5">
    <source>
        <dbReference type="Proteomes" id="UP000887540"/>
    </source>
</evidence>
<dbReference type="Pfam" id="PF04925">
    <property type="entry name" value="SHQ1"/>
    <property type="match status" value="1"/>
</dbReference>
<dbReference type="InterPro" id="IPR039742">
    <property type="entry name" value="Shq1"/>
</dbReference>
<sequence length="448" mass="51556">MITPRFKLTQDDSFLIVTIHAPYTNVKDAEIEYDEKMFLFNSKPYFLRLYLPCEVACEMEEGKTSYDSELGIFTIHVPKKNKGEHFPNLDMLSELIKPQRVSAERLISELPSTSQNLDELENEESVCHLYGYGFASQRHGILGKFIGEIGSLIDVMDPENFAIDSRSDFCRELDEEKFDPEYYLSDLFTPDSLQNEAMEFELTDTSLQINDLDREQLKDLPIRFLGNLSSETNYHIALSLIDICFAFAYDLRTNTGEHTVESGWTIAKLAPTLSVLACWQNVHEALTSAVRRSLVYPVCRNWELSMKVVEDLEKILTGGRLTILHCLLEIRKIFNHGGEFRYLFNQLYINDYCLWVQSVDASILDNLNIEFQESKTKVDKFSMGLDLEYIEAEAKLKMLELETCGESVVNLVESELENEFRVTPKELEEKDLVDSDDDLAPPTIEEKK</sequence>
<feature type="domain" description="CS" evidence="4">
    <location>
        <begin position="1"/>
        <end position="90"/>
    </location>
</feature>
<dbReference type="InterPro" id="IPR007009">
    <property type="entry name" value="Shq1_C"/>
</dbReference>
<evidence type="ECO:0000256" key="2">
    <source>
        <dbReference type="ARBA" id="ARBA00013750"/>
    </source>
</evidence>
<dbReference type="InterPro" id="IPR007052">
    <property type="entry name" value="CS_dom"/>
</dbReference>
<dbReference type="WBParaSite" id="ACRNAN_scaffold9149.g10158.t1">
    <property type="protein sequence ID" value="ACRNAN_scaffold9149.g10158.t1"/>
    <property type="gene ID" value="ACRNAN_scaffold9149.g10158"/>
</dbReference>
<dbReference type="CDD" id="cd06463">
    <property type="entry name" value="p23_like"/>
    <property type="match status" value="1"/>
</dbReference>
<evidence type="ECO:0000256" key="3">
    <source>
        <dbReference type="SAM" id="MobiDB-lite"/>
    </source>
</evidence>
<evidence type="ECO:0000259" key="4">
    <source>
        <dbReference type="PROSITE" id="PS51203"/>
    </source>
</evidence>
<dbReference type="InterPro" id="IPR048696">
    <property type="entry name" value="SHQ1-like_CS"/>
</dbReference>
<reference evidence="6" key="1">
    <citation type="submission" date="2022-11" db="UniProtKB">
        <authorList>
            <consortium name="WormBaseParasite"/>
        </authorList>
    </citation>
    <scope>IDENTIFICATION</scope>
</reference>
<comment type="similarity">
    <text evidence="1">Belongs to the SHQ1 family.</text>
</comment>
<dbReference type="AlphaFoldDB" id="A0A914ELW4"/>
<dbReference type="Pfam" id="PF21413">
    <property type="entry name" value="SHQ1-like_CS"/>
    <property type="match status" value="1"/>
</dbReference>
<dbReference type="GO" id="GO:0051082">
    <property type="term" value="F:unfolded protein binding"/>
    <property type="evidence" value="ECO:0007669"/>
    <property type="project" value="TreeGrafter"/>
</dbReference>
<evidence type="ECO:0000256" key="1">
    <source>
        <dbReference type="ARBA" id="ARBA00005607"/>
    </source>
</evidence>
<dbReference type="Gene3D" id="2.60.40.790">
    <property type="match status" value="1"/>
</dbReference>
<dbReference type="GO" id="GO:0005654">
    <property type="term" value="C:nucleoplasm"/>
    <property type="evidence" value="ECO:0007669"/>
    <property type="project" value="TreeGrafter"/>
</dbReference>
<dbReference type="GO" id="GO:0005737">
    <property type="term" value="C:cytoplasm"/>
    <property type="evidence" value="ECO:0007669"/>
    <property type="project" value="TreeGrafter"/>
</dbReference>
<name>A0A914ELW4_9BILA</name>
<feature type="region of interest" description="Disordered" evidence="3">
    <location>
        <begin position="427"/>
        <end position="448"/>
    </location>
</feature>
<keyword evidence="5" id="KW-1185">Reference proteome</keyword>
<dbReference type="Proteomes" id="UP000887540">
    <property type="component" value="Unplaced"/>
</dbReference>
<dbReference type="GO" id="GO:0000493">
    <property type="term" value="P:box H/ACA snoRNP assembly"/>
    <property type="evidence" value="ECO:0007669"/>
    <property type="project" value="InterPro"/>
</dbReference>
<protein>
    <recommendedName>
        <fullName evidence="2">Protein SHQ1 homolog</fullName>
    </recommendedName>
</protein>